<keyword evidence="3 6" id="KW-0560">Oxidoreductase</keyword>
<dbReference type="GO" id="GO:0005506">
    <property type="term" value="F:iron ion binding"/>
    <property type="evidence" value="ECO:0007669"/>
    <property type="project" value="InterPro"/>
</dbReference>
<dbReference type="GO" id="GO:0020037">
    <property type="term" value="F:heme binding"/>
    <property type="evidence" value="ECO:0007669"/>
    <property type="project" value="InterPro"/>
</dbReference>
<evidence type="ECO:0000313" key="8">
    <source>
        <dbReference type="Proteomes" id="UP000054350"/>
    </source>
</evidence>
<dbReference type="SUPFAM" id="SSF48264">
    <property type="entry name" value="Cytochrome P450"/>
    <property type="match status" value="1"/>
</dbReference>
<evidence type="ECO:0000256" key="1">
    <source>
        <dbReference type="ARBA" id="ARBA00010617"/>
    </source>
</evidence>
<gene>
    <name evidence="7" type="ORF">AMAG_10145</name>
</gene>
<evidence type="ECO:0000313" key="7">
    <source>
        <dbReference type="EMBL" id="KNE64805.1"/>
    </source>
</evidence>
<dbReference type="PRINTS" id="PR00463">
    <property type="entry name" value="EP450I"/>
</dbReference>
<evidence type="ECO:0000256" key="4">
    <source>
        <dbReference type="ARBA" id="ARBA00023004"/>
    </source>
</evidence>
<dbReference type="InterPro" id="IPR017972">
    <property type="entry name" value="Cyt_P450_CS"/>
</dbReference>
<keyword evidence="6" id="KW-0503">Monooxygenase</keyword>
<dbReference type="OrthoDB" id="1470350at2759"/>
<feature type="binding site" description="axial binding residue" evidence="5">
    <location>
        <position position="476"/>
    </location>
    <ligand>
        <name>heme</name>
        <dbReference type="ChEBI" id="CHEBI:30413"/>
    </ligand>
    <ligandPart>
        <name>Fe</name>
        <dbReference type="ChEBI" id="CHEBI:18248"/>
    </ligandPart>
</feature>
<accession>A0A0L0SR06</accession>
<dbReference type="PROSITE" id="PS00086">
    <property type="entry name" value="CYTOCHROME_P450"/>
    <property type="match status" value="1"/>
</dbReference>
<dbReference type="InterPro" id="IPR001128">
    <property type="entry name" value="Cyt_P450"/>
</dbReference>
<dbReference type="InterPro" id="IPR036396">
    <property type="entry name" value="Cyt_P450_sf"/>
</dbReference>
<dbReference type="Proteomes" id="UP000054350">
    <property type="component" value="Unassembled WGS sequence"/>
</dbReference>
<dbReference type="OMA" id="TVNFSPY"/>
<dbReference type="STRING" id="578462.A0A0L0SR06"/>
<evidence type="ECO:0000256" key="6">
    <source>
        <dbReference type="RuleBase" id="RU000461"/>
    </source>
</evidence>
<organism evidence="7 8">
    <name type="scientific">Allomyces macrogynus (strain ATCC 38327)</name>
    <name type="common">Allomyces javanicus var. macrogynus</name>
    <dbReference type="NCBI Taxonomy" id="578462"/>
    <lineage>
        <taxon>Eukaryota</taxon>
        <taxon>Fungi</taxon>
        <taxon>Fungi incertae sedis</taxon>
        <taxon>Blastocladiomycota</taxon>
        <taxon>Blastocladiomycetes</taxon>
        <taxon>Blastocladiales</taxon>
        <taxon>Blastocladiaceae</taxon>
        <taxon>Allomyces</taxon>
    </lineage>
</organism>
<evidence type="ECO:0008006" key="9">
    <source>
        <dbReference type="Google" id="ProtNLM"/>
    </source>
</evidence>
<dbReference type="Gene3D" id="1.10.630.10">
    <property type="entry name" value="Cytochrome P450"/>
    <property type="match status" value="1"/>
</dbReference>
<comment type="cofactor">
    <cofactor evidence="5">
        <name>heme</name>
        <dbReference type="ChEBI" id="CHEBI:30413"/>
    </cofactor>
</comment>
<sequence>MSSSVHRLASLVRWLHHFLADRHQRGARVAAAIAGTIALLSAILGVETARKRPRYQHAVELPGLSRLFGHALMLGNAYDAFHDAIFHIFRAQLDRGHGFTAHLTIPFAQPRYLTVDPRNVEHVLKTKFDNYIKGPGFIDHQHALLGGGIFNTDGNAWRVQRKAASMIFSVRNFRDHMLHVFDRHARTLVDKLDDAATKRTVVDLHEWFHRFTLDGMAEIAFGSPIDSLKADAPLQFAVAFDRAQAITNKRMIMGVMQRRITEWLNGDGERLRKYVQTTDEFAYRLIAKRRADSDSGTANDLLARFLAMKKPGSKQGYSDQELRDMIINFIIAGRDTTAQALSWTIFELTQHPHVVAAMRAEIARVLPTLASDENGIDYDALTRDLVYARAVFSEALRLHPSVPEELKFAVQSDVLPDGTTVRAGEGVQWSPYTMGRLTELWGHDALEFKPERWIREDVQQPGPYKYPVFNAGPRTCLGQQMAYLEGVACLVKLVAKFDFDVVDPSEVVYGMALTLPMRDGLRVRVRRHVPLAQTVV</sequence>
<dbReference type="PANTHER" id="PTHR24296">
    <property type="entry name" value="CYTOCHROME P450"/>
    <property type="match status" value="1"/>
</dbReference>
<reference evidence="8" key="2">
    <citation type="submission" date="2009-11" db="EMBL/GenBank/DDBJ databases">
        <title>The Genome Sequence of Allomyces macrogynus strain ATCC 38327.</title>
        <authorList>
            <consortium name="The Broad Institute Genome Sequencing Platform"/>
            <person name="Russ C."/>
            <person name="Cuomo C."/>
            <person name="Shea T."/>
            <person name="Young S.K."/>
            <person name="Zeng Q."/>
            <person name="Koehrsen M."/>
            <person name="Haas B."/>
            <person name="Borodovsky M."/>
            <person name="Guigo R."/>
            <person name="Alvarado L."/>
            <person name="Berlin A."/>
            <person name="Borenstein D."/>
            <person name="Chen Z."/>
            <person name="Engels R."/>
            <person name="Freedman E."/>
            <person name="Gellesch M."/>
            <person name="Goldberg J."/>
            <person name="Griggs A."/>
            <person name="Gujja S."/>
            <person name="Heiman D."/>
            <person name="Hepburn T."/>
            <person name="Howarth C."/>
            <person name="Jen D."/>
            <person name="Larson L."/>
            <person name="Lewis B."/>
            <person name="Mehta T."/>
            <person name="Park D."/>
            <person name="Pearson M."/>
            <person name="Roberts A."/>
            <person name="Saif S."/>
            <person name="Shenoy N."/>
            <person name="Sisk P."/>
            <person name="Stolte C."/>
            <person name="Sykes S."/>
            <person name="Walk T."/>
            <person name="White J."/>
            <person name="Yandava C."/>
            <person name="Burger G."/>
            <person name="Gray M.W."/>
            <person name="Holland P.W.H."/>
            <person name="King N."/>
            <person name="Lang F.B.F."/>
            <person name="Roger A.J."/>
            <person name="Ruiz-Trillo I."/>
            <person name="Lander E."/>
            <person name="Nusbaum C."/>
        </authorList>
    </citation>
    <scope>NUCLEOTIDE SEQUENCE [LARGE SCALE GENOMIC DNA]</scope>
    <source>
        <strain evidence="8">ATCC 38327</strain>
    </source>
</reference>
<protein>
    <recommendedName>
        <fullName evidence="9">Cytochrome P450</fullName>
    </recommendedName>
</protein>
<dbReference type="PRINTS" id="PR00385">
    <property type="entry name" value="P450"/>
</dbReference>
<keyword evidence="5 6" id="KW-0349">Heme</keyword>
<name>A0A0L0SR06_ALLM3</name>
<keyword evidence="4 5" id="KW-0408">Iron</keyword>
<keyword evidence="2 5" id="KW-0479">Metal-binding</keyword>
<comment type="similarity">
    <text evidence="1 6">Belongs to the cytochrome P450 family.</text>
</comment>
<dbReference type="EMBL" id="GG745345">
    <property type="protein sequence ID" value="KNE64805.1"/>
    <property type="molecule type" value="Genomic_DNA"/>
</dbReference>
<dbReference type="Pfam" id="PF00067">
    <property type="entry name" value="p450"/>
    <property type="match status" value="1"/>
</dbReference>
<dbReference type="VEuPathDB" id="FungiDB:AMAG_10145"/>
<dbReference type="GO" id="GO:0006629">
    <property type="term" value="P:lipid metabolic process"/>
    <property type="evidence" value="ECO:0007669"/>
    <property type="project" value="UniProtKB-ARBA"/>
</dbReference>
<evidence type="ECO:0000256" key="3">
    <source>
        <dbReference type="ARBA" id="ARBA00023002"/>
    </source>
</evidence>
<keyword evidence="8" id="KW-1185">Reference proteome</keyword>
<dbReference type="InterPro" id="IPR002401">
    <property type="entry name" value="Cyt_P450_E_grp-I"/>
</dbReference>
<dbReference type="eggNOG" id="KOG0157">
    <property type="taxonomic scope" value="Eukaryota"/>
</dbReference>
<evidence type="ECO:0000256" key="5">
    <source>
        <dbReference type="PIRSR" id="PIRSR602401-1"/>
    </source>
</evidence>
<dbReference type="CDD" id="cd11064">
    <property type="entry name" value="CYP86A"/>
    <property type="match status" value="1"/>
</dbReference>
<evidence type="ECO:0000256" key="2">
    <source>
        <dbReference type="ARBA" id="ARBA00022723"/>
    </source>
</evidence>
<dbReference type="AlphaFoldDB" id="A0A0L0SR06"/>
<dbReference type="GO" id="GO:0016705">
    <property type="term" value="F:oxidoreductase activity, acting on paired donors, with incorporation or reduction of molecular oxygen"/>
    <property type="evidence" value="ECO:0007669"/>
    <property type="project" value="InterPro"/>
</dbReference>
<proteinExistence type="inferred from homology"/>
<reference evidence="7 8" key="1">
    <citation type="submission" date="2009-11" db="EMBL/GenBank/DDBJ databases">
        <title>Annotation of Allomyces macrogynus ATCC 38327.</title>
        <authorList>
            <consortium name="The Broad Institute Genome Sequencing Platform"/>
            <person name="Russ C."/>
            <person name="Cuomo C."/>
            <person name="Burger G."/>
            <person name="Gray M.W."/>
            <person name="Holland P.W.H."/>
            <person name="King N."/>
            <person name="Lang F.B.F."/>
            <person name="Roger A.J."/>
            <person name="Ruiz-Trillo I."/>
            <person name="Young S.K."/>
            <person name="Zeng Q."/>
            <person name="Gargeya S."/>
            <person name="Fitzgerald M."/>
            <person name="Haas B."/>
            <person name="Abouelleil A."/>
            <person name="Alvarado L."/>
            <person name="Arachchi H.M."/>
            <person name="Berlin A."/>
            <person name="Chapman S.B."/>
            <person name="Gearin G."/>
            <person name="Goldberg J."/>
            <person name="Griggs A."/>
            <person name="Gujja S."/>
            <person name="Hansen M."/>
            <person name="Heiman D."/>
            <person name="Howarth C."/>
            <person name="Larimer J."/>
            <person name="Lui A."/>
            <person name="MacDonald P.J.P."/>
            <person name="McCowen C."/>
            <person name="Montmayeur A."/>
            <person name="Murphy C."/>
            <person name="Neiman D."/>
            <person name="Pearson M."/>
            <person name="Priest M."/>
            <person name="Roberts A."/>
            <person name="Saif S."/>
            <person name="Shea T."/>
            <person name="Sisk P."/>
            <person name="Stolte C."/>
            <person name="Sykes S."/>
            <person name="Wortman J."/>
            <person name="Nusbaum C."/>
            <person name="Birren B."/>
        </authorList>
    </citation>
    <scope>NUCLEOTIDE SEQUENCE [LARGE SCALE GENOMIC DNA]</scope>
    <source>
        <strain evidence="7 8">ATCC 38327</strain>
    </source>
</reference>
<dbReference type="GO" id="GO:0004497">
    <property type="term" value="F:monooxygenase activity"/>
    <property type="evidence" value="ECO:0007669"/>
    <property type="project" value="UniProtKB-KW"/>
</dbReference>